<dbReference type="RefSeq" id="WP_176392807.1">
    <property type="nucleotide sequence ID" value="NZ_JAMDLV010000020.1"/>
</dbReference>
<proteinExistence type="predicted"/>
<dbReference type="Proteomes" id="UP001207626">
    <property type="component" value="Unassembled WGS sequence"/>
</dbReference>
<reference evidence="1 2" key="1">
    <citation type="submission" date="2022-05" db="EMBL/GenBank/DDBJ databases">
        <title>Genome Sequencing of Bee-Associated Microbes.</title>
        <authorList>
            <person name="Dunlap C."/>
        </authorList>
    </citation>
    <scope>NUCLEOTIDE SEQUENCE [LARGE SCALE GENOMIC DNA]</scope>
    <source>
        <strain evidence="1 2">NRRL NRS-1438</strain>
    </source>
</reference>
<sequence length="49" mass="5523">MGGAAGVRQDMPLRDCSGHLEGIEWMVDILDEGTHAKRRSWQVAEEQQK</sequence>
<evidence type="ECO:0000313" key="2">
    <source>
        <dbReference type="Proteomes" id="UP001207626"/>
    </source>
</evidence>
<protein>
    <submittedName>
        <fullName evidence="1">Uncharacterized protein</fullName>
    </submittedName>
</protein>
<dbReference type="EMBL" id="JAMDLW010000002">
    <property type="protein sequence ID" value="MCY9518564.1"/>
    <property type="molecule type" value="Genomic_DNA"/>
</dbReference>
<gene>
    <name evidence="1" type="ORF">M5X09_02600</name>
</gene>
<name>A0ABT4DMK8_9BACL</name>
<keyword evidence="2" id="KW-1185">Reference proteome</keyword>
<evidence type="ECO:0000313" key="1">
    <source>
        <dbReference type="EMBL" id="MCY9518564.1"/>
    </source>
</evidence>
<accession>A0ABT4DMK8</accession>
<organism evidence="1 2">
    <name type="scientific">Paenibacillus apiarius</name>
    <dbReference type="NCBI Taxonomy" id="46240"/>
    <lineage>
        <taxon>Bacteria</taxon>
        <taxon>Bacillati</taxon>
        <taxon>Bacillota</taxon>
        <taxon>Bacilli</taxon>
        <taxon>Bacillales</taxon>
        <taxon>Paenibacillaceae</taxon>
        <taxon>Paenibacillus</taxon>
    </lineage>
</organism>
<comment type="caution">
    <text evidence="1">The sequence shown here is derived from an EMBL/GenBank/DDBJ whole genome shotgun (WGS) entry which is preliminary data.</text>
</comment>